<accession>A0A1F5GR28</accession>
<evidence type="ECO:0000256" key="6">
    <source>
        <dbReference type="ARBA" id="ARBA00022705"/>
    </source>
</evidence>
<organism evidence="11 12">
    <name type="scientific">Candidatus Curtissbacteria bacterium RIFCSPLOWO2_01_FULL_37_9</name>
    <dbReference type="NCBI Taxonomy" id="1797724"/>
    <lineage>
        <taxon>Bacteria</taxon>
        <taxon>Candidatus Curtissiibacteriota</taxon>
    </lineage>
</organism>
<dbReference type="EMBL" id="MFBN01000049">
    <property type="protein sequence ID" value="OGD94346.1"/>
    <property type="molecule type" value="Genomic_DNA"/>
</dbReference>
<evidence type="ECO:0000313" key="12">
    <source>
        <dbReference type="Proteomes" id="UP000178336"/>
    </source>
</evidence>
<comment type="subcellular location">
    <subcellularLocation>
        <location evidence="1">Cytoplasm</location>
    </subcellularLocation>
</comment>
<evidence type="ECO:0000256" key="3">
    <source>
        <dbReference type="ARBA" id="ARBA00022490"/>
    </source>
</evidence>
<keyword evidence="8" id="KW-0238">DNA-binding</keyword>
<evidence type="ECO:0000256" key="4">
    <source>
        <dbReference type="ARBA" id="ARBA00022679"/>
    </source>
</evidence>
<comment type="similarity">
    <text evidence="2">Belongs to the beta sliding clamp family.</text>
</comment>
<dbReference type="GO" id="GO:0009360">
    <property type="term" value="C:DNA polymerase III complex"/>
    <property type="evidence" value="ECO:0007669"/>
    <property type="project" value="InterPro"/>
</dbReference>
<evidence type="ECO:0000256" key="1">
    <source>
        <dbReference type="ARBA" id="ARBA00004496"/>
    </source>
</evidence>
<evidence type="ECO:0000256" key="7">
    <source>
        <dbReference type="ARBA" id="ARBA00022932"/>
    </source>
</evidence>
<dbReference type="InterPro" id="IPR046938">
    <property type="entry name" value="DNA_clamp_sf"/>
</dbReference>
<dbReference type="PANTHER" id="PTHR30478">
    <property type="entry name" value="DNA POLYMERASE III SUBUNIT BETA"/>
    <property type="match status" value="1"/>
</dbReference>
<evidence type="ECO:0000256" key="2">
    <source>
        <dbReference type="ARBA" id="ARBA00010752"/>
    </source>
</evidence>
<dbReference type="GO" id="GO:0005737">
    <property type="term" value="C:cytoplasm"/>
    <property type="evidence" value="ECO:0007669"/>
    <property type="project" value="UniProtKB-SubCell"/>
</dbReference>
<dbReference type="SUPFAM" id="SSF55979">
    <property type="entry name" value="DNA clamp"/>
    <property type="match status" value="1"/>
</dbReference>
<evidence type="ECO:0000256" key="8">
    <source>
        <dbReference type="ARBA" id="ARBA00023125"/>
    </source>
</evidence>
<feature type="compositionally biased region" description="Polar residues" evidence="9">
    <location>
        <begin position="1"/>
        <end position="17"/>
    </location>
</feature>
<dbReference type="STRING" id="1797724.A3A48_03290"/>
<feature type="domain" description="DNA polymerase III beta sliding clamp C-terminal" evidence="10">
    <location>
        <begin position="2"/>
        <end position="74"/>
    </location>
</feature>
<evidence type="ECO:0000256" key="9">
    <source>
        <dbReference type="SAM" id="MobiDB-lite"/>
    </source>
</evidence>
<name>A0A1F5GR28_9BACT</name>
<dbReference type="GO" id="GO:0006271">
    <property type="term" value="P:DNA strand elongation involved in DNA replication"/>
    <property type="evidence" value="ECO:0007669"/>
    <property type="project" value="TreeGrafter"/>
</dbReference>
<keyword evidence="7" id="KW-0239">DNA-directed DNA polymerase</keyword>
<proteinExistence type="inferred from homology"/>
<keyword evidence="6" id="KW-0235">DNA replication</keyword>
<keyword evidence="5" id="KW-0548">Nucleotidyltransferase</keyword>
<dbReference type="GO" id="GO:0003887">
    <property type="term" value="F:DNA-directed DNA polymerase activity"/>
    <property type="evidence" value="ECO:0007669"/>
    <property type="project" value="UniProtKB-KW"/>
</dbReference>
<reference evidence="11 12" key="1">
    <citation type="journal article" date="2016" name="Nat. Commun.">
        <title>Thousands of microbial genomes shed light on interconnected biogeochemical processes in an aquifer system.</title>
        <authorList>
            <person name="Anantharaman K."/>
            <person name="Brown C.T."/>
            <person name="Hug L.A."/>
            <person name="Sharon I."/>
            <person name="Castelle C.J."/>
            <person name="Probst A.J."/>
            <person name="Thomas B.C."/>
            <person name="Singh A."/>
            <person name="Wilkins M.J."/>
            <person name="Karaoz U."/>
            <person name="Brodie E.L."/>
            <person name="Williams K.H."/>
            <person name="Hubbard S.S."/>
            <person name="Banfield J.F."/>
        </authorList>
    </citation>
    <scope>NUCLEOTIDE SEQUENCE [LARGE SCALE GENOMIC DNA]</scope>
</reference>
<sequence>MANSSQVGSNETQTPAQINGKGGEIAFNFRYLLEALAVIEGEEVIFEMSESLTPGRLTSTNTKDPFFHIIMPVRLQE</sequence>
<dbReference type="Gene3D" id="3.70.10.10">
    <property type="match status" value="1"/>
</dbReference>
<evidence type="ECO:0000256" key="5">
    <source>
        <dbReference type="ARBA" id="ARBA00022695"/>
    </source>
</evidence>
<dbReference type="AlphaFoldDB" id="A0A1F5GR28"/>
<dbReference type="InterPro" id="IPR001001">
    <property type="entry name" value="DNA_polIII_beta"/>
</dbReference>
<dbReference type="Proteomes" id="UP000178336">
    <property type="component" value="Unassembled WGS sequence"/>
</dbReference>
<dbReference type="Pfam" id="PF02768">
    <property type="entry name" value="DNA_pol3_beta_3"/>
    <property type="match status" value="1"/>
</dbReference>
<evidence type="ECO:0000313" key="11">
    <source>
        <dbReference type="EMBL" id="OGD94346.1"/>
    </source>
</evidence>
<feature type="region of interest" description="Disordered" evidence="9">
    <location>
        <begin position="1"/>
        <end position="20"/>
    </location>
</feature>
<dbReference type="GO" id="GO:0003677">
    <property type="term" value="F:DNA binding"/>
    <property type="evidence" value="ECO:0007669"/>
    <property type="project" value="UniProtKB-KW"/>
</dbReference>
<dbReference type="InterPro" id="IPR022635">
    <property type="entry name" value="DNA_polIII_beta_C"/>
</dbReference>
<keyword evidence="3" id="KW-0963">Cytoplasm</keyword>
<gene>
    <name evidence="11" type="ORF">A3A48_03290</name>
</gene>
<protein>
    <recommendedName>
        <fullName evidence="10">DNA polymerase III beta sliding clamp C-terminal domain-containing protein</fullName>
    </recommendedName>
</protein>
<keyword evidence="4" id="KW-0808">Transferase</keyword>
<evidence type="ECO:0000259" key="10">
    <source>
        <dbReference type="Pfam" id="PF02768"/>
    </source>
</evidence>
<comment type="caution">
    <text evidence="11">The sequence shown here is derived from an EMBL/GenBank/DDBJ whole genome shotgun (WGS) entry which is preliminary data.</text>
</comment>
<dbReference type="PANTHER" id="PTHR30478:SF0">
    <property type="entry name" value="BETA SLIDING CLAMP"/>
    <property type="match status" value="1"/>
</dbReference>
<dbReference type="GO" id="GO:0008408">
    <property type="term" value="F:3'-5' exonuclease activity"/>
    <property type="evidence" value="ECO:0007669"/>
    <property type="project" value="InterPro"/>
</dbReference>